<reference evidence="2" key="1">
    <citation type="journal article" date="2009" name="Plant Mol. Biol.">
        <title>Insights into corn genes derived from large-scale cDNA sequencing.</title>
        <authorList>
            <person name="Alexandrov N.N."/>
            <person name="Brover V.V."/>
            <person name="Freidin S."/>
            <person name="Troukhan M.E."/>
            <person name="Tatarinova T.V."/>
            <person name="Zhang H."/>
            <person name="Swaller T.J."/>
            <person name="Lu Y.P."/>
            <person name="Bouck J."/>
            <person name="Flavell R.B."/>
            <person name="Feldmann K.A."/>
        </authorList>
    </citation>
    <scope>NUCLEOTIDE SEQUENCE</scope>
</reference>
<dbReference type="EMBL" id="EU969338">
    <property type="protein sequence ID" value="ACG41456.1"/>
    <property type="molecule type" value="mRNA"/>
</dbReference>
<organism evidence="2">
    <name type="scientific">Zea mays</name>
    <name type="common">Maize</name>
    <dbReference type="NCBI Taxonomy" id="4577"/>
    <lineage>
        <taxon>Eukaryota</taxon>
        <taxon>Viridiplantae</taxon>
        <taxon>Streptophyta</taxon>
        <taxon>Embryophyta</taxon>
        <taxon>Tracheophyta</taxon>
        <taxon>Spermatophyta</taxon>
        <taxon>Magnoliopsida</taxon>
        <taxon>Liliopsida</taxon>
        <taxon>Poales</taxon>
        <taxon>Poaceae</taxon>
        <taxon>PACMAD clade</taxon>
        <taxon>Panicoideae</taxon>
        <taxon>Andropogonodae</taxon>
        <taxon>Andropogoneae</taxon>
        <taxon>Tripsacinae</taxon>
        <taxon>Zea</taxon>
    </lineage>
</organism>
<keyword evidence="1" id="KW-0732">Signal</keyword>
<evidence type="ECO:0000256" key="1">
    <source>
        <dbReference type="SAM" id="SignalP"/>
    </source>
</evidence>
<protein>
    <submittedName>
        <fullName evidence="2">Uncharacterized protein</fullName>
    </submittedName>
</protein>
<sequence length="130" mass="13061">MAAAMTGSTRASGGSFLVLLFVVLAGVVDVASAATTAASATVATNSGDSNAAALLTMPASASTGQLNGIIQCLLGCFTQVFSCSFGCMGKQGADLPLCIIGCDQRVYLRSCRVCCCPSVFLIARSLCVSC</sequence>
<name>B6TWH3_MAIZE</name>
<proteinExistence type="evidence at transcript level"/>
<feature type="signal peptide" evidence="1">
    <location>
        <begin position="1"/>
        <end position="33"/>
    </location>
</feature>
<dbReference type="ExpressionAtlas" id="B6TWH3">
    <property type="expression patterns" value="baseline"/>
</dbReference>
<evidence type="ECO:0000313" key="2">
    <source>
        <dbReference type="EMBL" id="ACG41456.1"/>
    </source>
</evidence>
<dbReference type="AlphaFoldDB" id="B6TWH3"/>
<accession>B6TWH3</accession>
<feature type="chain" id="PRO_5002848112" evidence="1">
    <location>
        <begin position="34"/>
        <end position="130"/>
    </location>
</feature>